<evidence type="ECO:0000313" key="2">
    <source>
        <dbReference type="Proteomes" id="UP000789508"/>
    </source>
</evidence>
<reference evidence="1" key="1">
    <citation type="submission" date="2021-06" db="EMBL/GenBank/DDBJ databases">
        <authorList>
            <person name="Kallberg Y."/>
            <person name="Tangrot J."/>
            <person name="Rosling A."/>
        </authorList>
    </citation>
    <scope>NUCLEOTIDE SEQUENCE</scope>
    <source>
        <strain evidence="1">FL130A</strain>
    </source>
</reference>
<organism evidence="1 2">
    <name type="scientific">Ambispora leptoticha</name>
    <dbReference type="NCBI Taxonomy" id="144679"/>
    <lineage>
        <taxon>Eukaryota</taxon>
        <taxon>Fungi</taxon>
        <taxon>Fungi incertae sedis</taxon>
        <taxon>Mucoromycota</taxon>
        <taxon>Glomeromycotina</taxon>
        <taxon>Glomeromycetes</taxon>
        <taxon>Archaeosporales</taxon>
        <taxon>Ambisporaceae</taxon>
        <taxon>Ambispora</taxon>
    </lineage>
</organism>
<protein>
    <submittedName>
        <fullName evidence="1">3155_t:CDS:1</fullName>
    </submittedName>
</protein>
<evidence type="ECO:0000313" key="1">
    <source>
        <dbReference type="EMBL" id="CAG8473659.1"/>
    </source>
</evidence>
<comment type="caution">
    <text evidence="1">The sequence shown here is derived from an EMBL/GenBank/DDBJ whole genome shotgun (WGS) entry which is preliminary data.</text>
</comment>
<gene>
    <name evidence="1" type="ORF">ALEPTO_LOCUS2134</name>
</gene>
<accession>A0A9N8Z3C0</accession>
<name>A0A9N8Z3C0_9GLOM</name>
<dbReference type="EMBL" id="CAJVPS010000287">
    <property type="protein sequence ID" value="CAG8473659.1"/>
    <property type="molecule type" value="Genomic_DNA"/>
</dbReference>
<dbReference type="AlphaFoldDB" id="A0A9N8Z3C0"/>
<dbReference type="Proteomes" id="UP000789508">
    <property type="component" value="Unassembled WGS sequence"/>
</dbReference>
<proteinExistence type="predicted"/>
<sequence length="77" mass="8720">MEATNFDGFIYPIIFCLMQKGPLFFCRATSSKKFPAAKATMISGSKSFRPPRNAFTEVSLSSPLLLLLQLFRQYFNS</sequence>
<keyword evidence="2" id="KW-1185">Reference proteome</keyword>